<evidence type="ECO:0000256" key="5">
    <source>
        <dbReference type="ARBA" id="ARBA00022592"/>
    </source>
</evidence>
<evidence type="ECO:0000256" key="11">
    <source>
        <dbReference type="SAM" id="Phobius"/>
    </source>
</evidence>
<feature type="transmembrane region" description="Helical" evidence="11">
    <location>
        <begin position="401"/>
        <end position="419"/>
    </location>
</feature>
<dbReference type="InterPro" id="IPR004331">
    <property type="entry name" value="SPX_dom"/>
</dbReference>
<dbReference type="PANTHER" id="PTHR10783">
    <property type="entry name" value="XENOTROPIC AND POLYTROPIC RETROVIRUS RECEPTOR 1-RELATED"/>
    <property type="match status" value="1"/>
</dbReference>
<feature type="transmembrane region" description="Helical" evidence="11">
    <location>
        <begin position="564"/>
        <end position="586"/>
    </location>
</feature>
<dbReference type="GO" id="GO:0005802">
    <property type="term" value="C:trans-Golgi network"/>
    <property type="evidence" value="ECO:0007669"/>
    <property type="project" value="TreeGrafter"/>
</dbReference>
<dbReference type="PROSITE" id="PS51382">
    <property type="entry name" value="SPX"/>
    <property type="match status" value="1"/>
</dbReference>
<evidence type="ECO:0000256" key="4">
    <source>
        <dbReference type="ARBA" id="ARBA00022475"/>
    </source>
</evidence>
<keyword evidence="6 11" id="KW-0812">Transmembrane</keyword>
<comment type="subcellular location">
    <subcellularLocation>
        <location evidence="1">Cell membrane</location>
        <topology evidence="1">Multi-pass membrane protein</topology>
    </subcellularLocation>
</comment>
<feature type="coiled-coil region" evidence="10">
    <location>
        <begin position="143"/>
        <end position="170"/>
    </location>
</feature>
<dbReference type="GO" id="GO:0000822">
    <property type="term" value="F:inositol hexakisphosphate binding"/>
    <property type="evidence" value="ECO:0007669"/>
    <property type="project" value="TreeGrafter"/>
</dbReference>
<dbReference type="GO" id="GO:0006817">
    <property type="term" value="P:phosphate ion transport"/>
    <property type="evidence" value="ECO:0007669"/>
    <property type="project" value="UniProtKB-KW"/>
</dbReference>
<evidence type="ECO:0000256" key="6">
    <source>
        <dbReference type="ARBA" id="ARBA00022692"/>
    </source>
</evidence>
<evidence type="ECO:0000256" key="8">
    <source>
        <dbReference type="ARBA" id="ARBA00023136"/>
    </source>
</evidence>
<reference evidence="14" key="1">
    <citation type="submission" date="2022-06" db="EMBL/GenBank/DDBJ databases">
        <title>Uncovering the hologenomic basis of an extraordinary plant invasion.</title>
        <authorList>
            <person name="Bieker V.C."/>
            <person name="Martin M.D."/>
            <person name="Gilbert T."/>
            <person name="Hodgins K."/>
            <person name="Battlay P."/>
            <person name="Petersen B."/>
            <person name="Wilson J."/>
        </authorList>
    </citation>
    <scope>NUCLEOTIDE SEQUENCE</scope>
    <source>
        <strain evidence="14">AA19_3_7</strain>
        <tissue evidence="14">Leaf</tissue>
    </source>
</reference>
<dbReference type="EMBL" id="JAMZMK010006152">
    <property type="protein sequence ID" value="KAI7750449.1"/>
    <property type="molecule type" value="Genomic_DNA"/>
</dbReference>
<comment type="function">
    <text evidence="9">May transport inorganic phosphate (Pi).</text>
</comment>
<feature type="transmembrane region" description="Helical" evidence="11">
    <location>
        <begin position="368"/>
        <end position="389"/>
    </location>
</feature>
<dbReference type="Proteomes" id="UP001206925">
    <property type="component" value="Unassembled WGS sequence"/>
</dbReference>
<comment type="caution">
    <text evidence="14">The sequence shown here is derived from an EMBL/GenBank/DDBJ whole genome shotgun (WGS) entry which is preliminary data.</text>
</comment>
<feature type="domain" description="EXS" evidence="12">
    <location>
        <begin position="460"/>
        <end position="631"/>
    </location>
</feature>
<evidence type="ECO:0000313" key="15">
    <source>
        <dbReference type="Proteomes" id="UP001206925"/>
    </source>
</evidence>
<keyword evidence="7 11" id="KW-1133">Transmembrane helix</keyword>
<name>A0AAD5CYR8_AMBAR</name>
<evidence type="ECO:0000256" key="2">
    <source>
        <dbReference type="ARBA" id="ARBA00009665"/>
    </source>
</evidence>
<dbReference type="GO" id="GO:0005886">
    <property type="term" value="C:plasma membrane"/>
    <property type="evidence" value="ECO:0007669"/>
    <property type="project" value="UniProtKB-SubCell"/>
</dbReference>
<keyword evidence="10" id="KW-0175">Coiled coil</keyword>
<dbReference type="InterPro" id="IPR004342">
    <property type="entry name" value="EXS_C"/>
</dbReference>
<feature type="non-terminal residue" evidence="14">
    <location>
        <position position="631"/>
    </location>
</feature>
<accession>A0AAD5CYR8</accession>
<keyword evidence="5" id="KW-0592">Phosphate transport</keyword>
<gene>
    <name evidence="14" type="ORF">M8C21_022089</name>
</gene>
<keyword evidence="4" id="KW-1003">Cell membrane</keyword>
<dbReference type="GO" id="GO:0016036">
    <property type="term" value="P:cellular response to phosphate starvation"/>
    <property type="evidence" value="ECO:0007669"/>
    <property type="project" value="TreeGrafter"/>
</dbReference>
<evidence type="ECO:0000256" key="7">
    <source>
        <dbReference type="ARBA" id="ARBA00022989"/>
    </source>
</evidence>
<feature type="transmembrane region" description="Helical" evidence="11">
    <location>
        <begin position="464"/>
        <end position="482"/>
    </location>
</feature>
<feature type="transmembrane region" description="Helical" evidence="11">
    <location>
        <begin position="522"/>
        <end position="544"/>
    </location>
</feature>
<evidence type="ECO:0000256" key="1">
    <source>
        <dbReference type="ARBA" id="ARBA00004651"/>
    </source>
</evidence>
<dbReference type="Pfam" id="PF03105">
    <property type="entry name" value="SPX"/>
    <property type="match status" value="1"/>
</dbReference>
<organism evidence="14 15">
    <name type="scientific">Ambrosia artemisiifolia</name>
    <name type="common">Common ragweed</name>
    <dbReference type="NCBI Taxonomy" id="4212"/>
    <lineage>
        <taxon>Eukaryota</taxon>
        <taxon>Viridiplantae</taxon>
        <taxon>Streptophyta</taxon>
        <taxon>Embryophyta</taxon>
        <taxon>Tracheophyta</taxon>
        <taxon>Spermatophyta</taxon>
        <taxon>Magnoliopsida</taxon>
        <taxon>eudicotyledons</taxon>
        <taxon>Gunneridae</taxon>
        <taxon>Pentapetalae</taxon>
        <taxon>asterids</taxon>
        <taxon>campanulids</taxon>
        <taxon>Asterales</taxon>
        <taxon>Asteraceae</taxon>
        <taxon>Asteroideae</taxon>
        <taxon>Heliantheae alliance</taxon>
        <taxon>Heliantheae</taxon>
        <taxon>Ambrosia</taxon>
    </lineage>
</organism>
<keyword evidence="8 11" id="KW-0472">Membrane</keyword>
<keyword evidence="3" id="KW-0813">Transport</keyword>
<evidence type="ECO:0000256" key="10">
    <source>
        <dbReference type="SAM" id="Coils"/>
    </source>
</evidence>
<dbReference type="CDD" id="cd14476">
    <property type="entry name" value="SPX_PHO1_like"/>
    <property type="match status" value="1"/>
</dbReference>
<evidence type="ECO:0000256" key="9">
    <source>
        <dbReference type="ARBA" id="ARBA00043939"/>
    </source>
</evidence>
<evidence type="ECO:0000259" key="13">
    <source>
        <dbReference type="PROSITE" id="PS51382"/>
    </source>
</evidence>
<evidence type="ECO:0000256" key="3">
    <source>
        <dbReference type="ARBA" id="ARBA00022448"/>
    </source>
</evidence>
<dbReference type="AlphaFoldDB" id="A0AAD5CYR8"/>
<feature type="domain" description="SPX" evidence="13">
    <location>
        <begin position="3"/>
        <end position="304"/>
    </location>
</feature>
<keyword evidence="15" id="KW-1185">Reference proteome</keyword>
<protein>
    <submittedName>
        <fullName evidence="14">Uncharacterized protein</fullName>
    </submittedName>
</protein>
<dbReference type="InterPro" id="IPR034092">
    <property type="entry name" value="PHO1_SPX"/>
</dbReference>
<proteinExistence type="inferred from homology"/>
<sequence length="631" mass="72768">LAMKFGKEFASQMVPEWQEAYMNYNYLKTLLKQILIFHQRKTRSPEITKNSRSVMLSKEASLKRNLTLFRAFSGLTGGYGNSSPRKDKEDDVILVNVMQEADEEQGDDGDQTYKTIFLRSSEEGGDLEHIFFERLDDEFNKVIRFYKSKVEEVVMQAEELSNQMDALIALRIKVINPTAAAAIAVASGSHPLEVIQEEKQEKRTEAAKGYKMASLDVLNHVKINAAPKTLSALKNVFKCLKFDMHFNKNEVKVAEEKLEQAFVEFHQKLRFLKNYAFLNQLAFSKIMKKYDKITSRNASYAYMKMVEESYLSQSEEVAKIIDRVEAVFIKHFCNGNRPQGMDTVRPKTKREKHRITFLVGTELGFKEVLLLGFGLSVLTLAAAVILTAVCPFDIFYRANRFFLLVCLWHCICAPLYAVTLPDFFLADQFTSQVQLLRNLQFYVCYYGWGDFKRRNAETCNNSKVYDVLFIVTAVIPYWIRLLQCIRRWNDGRDSTQALNGLKYFSTIVALVTRTIYSQKGGIAMKVISAFTSGVATIFSTYWDIVMDWGLLTKNSHNPLLRDKLILPSRSIYFIAMVLNVILRLAWMQTVLDFHELPFLHKNALTAIFANLEIIRRGIWNFFSYEEGYKNL</sequence>
<evidence type="ECO:0000313" key="14">
    <source>
        <dbReference type="EMBL" id="KAI7750449.1"/>
    </source>
</evidence>
<evidence type="ECO:0000259" key="12">
    <source>
        <dbReference type="PROSITE" id="PS51380"/>
    </source>
</evidence>
<comment type="similarity">
    <text evidence="2">Belongs to the SYG1 (TC 2.A.94) family.</text>
</comment>
<dbReference type="Pfam" id="PF03124">
    <property type="entry name" value="EXS"/>
    <property type="match status" value="1"/>
</dbReference>
<dbReference type="PANTHER" id="PTHR10783:SF112">
    <property type="entry name" value="EXS-RELATED"/>
    <property type="match status" value="1"/>
</dbReference>
<dbReference type="PROSITE" id="PS51380">
    <property type="entry name" value="EXS"/>
    <property type="match status" value="1"/>
</dbReference>